<keyword evidence="6" id="KW-0472">Membrane</keyword>
<evidence type="ECO:0000256" key="11">
    <source>
        <dbReference type="SAM" id="MobiDB-lite"/>
    </source>
</evidence>
<dbReference type="GO" id="GO:0000750">
    <property type="term" value="P:pheromone-dependent signal transduction involved in conjugation with cellular fusion"/>
    <property type="evidence" value="ECO:0007669"/>
    <property type="project" value="InterPro"/>
</dbReference>
<evidence type="ECO:0000313" key="14">
    <source>
        <dbReference type="Proteomes" id="UP000078595"/>
    </source>
</evidence>
<evidence type="ECO:0000256" key="1">
    <source>
        <dbReference type="ARBA" id="ARBA00004170"/>
    </source>
</evidence>
<evidence type="ECO:0000256" key="10">
    <source>
        <dbReference type="ARBA" id="ARBA00023289"/>
    </source>
</evidence>
<dbReference type="GO" id="GO:0005834">
    <property type="term" value="C:heterotrimeric G-protein complex"/>
    <property type="evidence" value="ECO:0007669"/>
    <property type="project" value="TreeGrafter"/>
</dbReference>
<evidence type="ECO:0000259" key="12">
    <source>
        <dbReference type="PROSITE" id="PS50058"/>
    </source>
</evidence>
<dbReference type="GO" id="GO:0031681">
    <property type="term" value="F:G-protein beta-subunit binding"/>
    <property type="evidence" value="ECO:0007669"/>
    <property type="project" value="InterPro"/>
</dbReference>
<dbReference type="Pfam" id="PF00631">
    <property type="entry name" value="G-gamma"/>
    <property type="match status" value="1"/>
</dbReference>
<dbReference type="Proteomes" id="UP000078595">
    <property type="component" value="Chromosome 8"/>
</dbReference>
<feature type="domain" description="G protein gamma" evidence="12">
    <location>
        <begin position="40"/>
        <end position="114"/>
    </location>
</feature>
<evidence type="ECO:0000256" key="3">
    <source>
        <dbReference type="ARBA" id="ARBA00011581"/>
    </source>
</evidence>
<reference evidence="13" key="2">
    <citation type="submission" date="2024-02" db="EMBL/GenBank/DDBJ databases">
        <title>Comparative genomics of Cryptococcus and Kwoniella reveals pathogenesis evolution and contrasting modes of karyotype evolution via chromosome fusion or intercentromeric recombination.</title>
        <authorList>
            <person name="Coelho M.A."/>
            <person name="David-Palma M."/>
            <person name="Shea T."/>
            <person name="Bowers K."/>
            <person name="McGinley-Smith S."/>
            <person name="Mohammad A.W."/>
            <person name="Gnirke A."/>
            <person name="Yurkov A.M."/>
            <person name="Nowrousian M."/>
            <person name="Sun S."/>
            <person name="Cuomo C.A."/>
            <person name="Heitman J."/>
        </authorList>
    </citation>
    <scope>NUCLEOTIDE SEQUENCE</scope>
    <source>
        <strain evidence="13">CBS 10117</strain>
    </source>
</reference>
<dbReference type="InterPro" id="IPR041848">
    <property type="entry name" value="Ste18_fungal"/>
</dbReference>
<proteinExistence type="inferred from homology"/>
<evidence type="ECO:0000256" key="2">
    <source>
        <dbReference type="ARBA" id="ARBA00007431"/>
    </source>
</evidence>
<dbReference type="SMART" id="SM01224">
    <property type="entry name" value="G_gamma"/>
    <property type="match status" value="1"/>
</dbReference>
<dbReference type="Gene3D" id="4.10.260.10">
    <property type="entry name" value="Transducin (heterotrimeric G protein), gamma chain"/>
    <property type="match status" value="1"/>
</dbReference>
<dbReference type="RefSeq" id="XP_065825473.1">
    <property type="nucleotide sequence ID" value="XM_065969401.1"/>
</dbReference>
<dbReference type="GeneID" id="28971871"/>
<dbReference type="PROSITE" id="PS50058">
    <property type="entry name" value="G_PROTEIN_GAMMA"/>
    <property type="match status" value="1"/>
</dbReference>
<comment type="subunit">
    <text evidence="3">G proteins are composed of 3 units, alpha, beta and gamma.</text>
</comment>
<evidence type="ECO:0000256" key="4">
    <source>
        <dbReference type="ARBA" id="ARBA00016111"/>
    </source>
</evidence>
<gene>
    <name evidence="13" type="ORF">I303_106571</name>
</gene>
<dbReference type="AlphaFoldDB" id="A0AAJ8KUZ1"/>
<dbReference type="SMART" id="SM00224">
    <property type="entry name" value="GGL"/>
    <property type="match status" value="1"/>
</dbReference>
<evidence type="ECO:0000256" key="6">
    <source>
        <dbReference type="ARBA" id="ARBA00023136"/>
    </source>
</evidence>
<keyword evidence="8" id="KW-0807">Transducer</keyword>
<dbReference type="PANTHER" id="PTHR28189:SF1">
    <property type="entry name" value="GUANINE NUCLEOTIDE-BINDING PROTEIN SUBUNIT GAMMA"/>
    <property type="match status" value="1"/>
</dbReference>
<comment type="similarity">
    <text evidence="2">Belongs to the G protein gamma family.</text>
</comment>
<keyword evidence="9" id="KW-0449">Lipoprotein</keyword>
<dbReference type="EMBL" id="CP144537">
    <property type="protein sequence ID" value="WWC63965.1"/>
    <property type="molecule type" value="Genomic_DNA"/>
</dbReference>
<keyword evidence="5" id="KW-0488">Methylation</keyword>
<dbReference type="FunFam" id="4.10.260.10:FF:000003">
    <property type="entry name" value="G-protein complex gamma subunit Ste18/GpgA"/>
    <property type="match status" value="1"/>
</dbReference>
<sequence length="114" mass="12237">MNGHTPSQDGLGVSDSTSHIPTSAAAGGQAQGRLIRPKGHKQSMAELKLRRLTEHNLRLRDDLARPRVRVSEASLGLLKYCTSTKDPMLPSIWGSSGKSADPFAPPEKGCCTLM</sequence>
<evidence type="ECO:0000256" key="7">
    <source>
        <dbReference type="ARBA" id="ARBA00023139"/>
    </source>
</evidence>
<evidence type="ECO:0000256" key="5">
    <source>
        <dbReference type="ARBA" id="ARBA00022481"/>
    </source>
</evidence>
<dbReference type="PANTHER" id="PTHR28189">
    <property type="entry name" value="GUANINE NUCLEOTIDE-BINDING PROTEIN SUBUNIT GAMMA"/>
    <property type="match status" value="1"/>
</dbReference>
<protein>
    <recommendedName>
        <fullName evidence="4">Guanine nucleotide-binding protein subunit gamma</fullName>
    </recommendedName>
</protein>
<dbReference type="InterPro" id="IPR015898">
    <property type="entry name" value="G-protein_gamma-like_dom"/>
</dbReference>
<keyword evidence="14" id="KW-1185">Reference proteome</keyword>
<evidence type="ECO:0000256" key="8">
    <source>
        <dbReference type="ARBA" id="ARBA00023224"/>
    </source>
</evidence>
<reference evidence="13" key="1">
    <citation type="submission" date="2013-07" db="EMBL/GenBank/DDBJ databases">
        <authorList>
            <consortium name="The Broad Institute Genome Sequencing Platform"/>
            <person name="Cuomo C."/>
            <person name="Litvintseva A."/>
            <person name="Chen Y."/>
            <person name="Heitman J."/>
            <person name="Sun S."/>
            <person name="Springer D."/>
            <person name="Dromer F."/>
            <person name="Young S.K."/>
            <person name="Zeng Q."/>
            <person name="Gargeya S."/>
            <person name="Fitzgerald M."/>
            <person name="Abouelleil A."/>
            <person name="Alvarado L."/>
            <person name="Berlin A.M."/>
            <person name="Chapman S.B."/>
            <person name="Dewar J."/>
            <person name="Goldberg J."/>
            <person name="Griggs A."/>
            <person name="Gujja S."/>
            <person name="Hansen M."/>
            <person name="Howarth C."/>
            <person name="Imamovic A."/>
            <person name="Larimer J."/>
            <person name="McCowan C."/>
            <person name="Murphy C."/>
            <person name="Pearson M."/>
            <person name="Priest M."/>
            <person name="Roberts A."/>
            <person name="Saif S."/>
            <person name="Shea T."/>
            <person name="Sykes S."/>
            <person name="Wortman J."/>
            <person name="Nusbaum C."/>
            <person name="Birren B."/>
        </authorList>
    </citation>
    <scope>NUCLEOTIDE SEQUENCE</scope>
    <source>
        <strain evidence="13">CBS 10117</strain>
    </source>
</reference>
<keyword evidence="10" id="KW-0636">Prenylation</keyword>
<name>A0AAJ8KUZ1_9TREE</name>
<feature type="region of interest" description="Disordered" evidence="11">
    <location>
        <begin position="1"/>
        <end position="43"/>
    </location>
</feature>
<dbReference type="GO" id="GO:0007186">
    <property type="term" value="P:G protein-coupled receptor signaling pathway"/>
    <property type="evidence" value="ECO:0007669"/>
    <property type="project" value="InterPro"/>
</dbReference>
<feature type="compositionally biased region" description="Polar residues" evidence="11">
    <location>
        <begin position="1"/>
        <end position="21"/>
    </location>
</feature>
<keyword evidence="7" id="KW-0564">Palmitate</keyword>
<accession>A0AAJ8KUZ1</accession>
<organism evidence="13 14">
    <name type="scientific">Kwoniella dejecticola CBS 10117</name>
    <dbReference type="NCBI Taxonomy" id="1296121"/>
    <lineage>
        <taxon>Eukaryota</taxon>
        <taxon>Fungi</taxon>
        <taxon>Dikarya</taxon>
        <taxon>Basidiomycota</taxon>
        <taxon>Agaricomycotina</taxon>
        <taxon>Tremellomycetes</taxon>
        <taxon>Tremellales</taxon>
        <taxon>Cryptococcaceae</taxon>
        <taxon>Kwoniella</taxon>
    </lineage>
</organism>
<comment type="subcellular location">
    <subcellularLocation>
        <location evidence="1">Membrane</location>
        <topology evidence="1">Peripheral membrane protein</topology>
    </subcellularLocation>
</comment>
<dbReference type="InterPro" id="IPR036284">
    <property type="entry name" value="GGL_sf"/>
</dbReference>
<evidence type="ECO:0000256" key="9">
    <source>
        <dbReference type="ARBA" id="ARBA00023288"/>
    </source>
</evidence>
<evidence type="ECO:0000313" key="13">
    <source>
        <dbReference type="EMBL" id="WWC63965.1"/>
    </source>
</evidence>
<dbReference type="KEGG" id="kdj:28971871"/>
<dbReference type="SUPFAM" id="SSF48670">
    <property type="entry name" value="Transducin (heterotrimeric G protein), gamma chain"/>
    <property type="match status" value="1"/>
</dbReference>